<dbReference type="EC" id="3.2.2.6" evidence="1"/>
<dbReference type="Pfam" id="PF23286">
    <property type="entry name" value="LRR_13"/>
    <property type="match status" value="1"/>
</dbReference>
<dbReference type="GO" id="GO:0007165">
    <property type="term" value="P:signal transduction"/>
    <property type="evidence" value="ECO:0007669"/>
    <property type="project" value="InterPro"/>
</dbReference>
<name>A0A2U1KIB1_ARTAN</name>
<dbReference type="AlphaFoldDB" id="A0A2U1KIB1"/>
<comment type="catalytic activity">
    <reaction evidence="7">
        <text>NAD(+) + H2O = ADP-D-ribose + nicotinamide + H(+)</text>
        <dbReference type="Rhea" id="RHEA:16301"/>
        <dbReference type="ChEBI" id="CHEBI:15377"/>
        <dbReference type="ChEBI" id="CHEBI:15378"/>
        <dbReference type="ChEBI" id="CHEBI:17154"/>
        <dbReference type="ChEBI" id="CHEBI:57540"/>
        <dbReference type="ChEBI" id="CHEBI:57967"/>
        <dbReference type="EC" id="3.2.2.6"/>
    </reaction>
    <physiologicalReaction direction="left-to-right" evidence="7">
        <dbReference type="Rhea" id="RHEA:16302"/>
    </physiologicalReaction>
</comment>
<keyword evidence="6" id="KW-0520">NAD</keyword>
<dbReference type="InterPro" id="IPR058192">
    <property type="entry name" value="WHD_ROQ1-like"/>
</dbReference>
<keyword evidence="4" id="KW-0378">Hydrolase</keyword>
<evidence type="ECO:0000256" key="1">
    <source>
        <dbReference type="ARBA" id="ARBA00011982"/>
    </source>
</evidence>
<dbReference type="InterPro" id="IPR032675">
    <property type="entry name" value="LRR_dom_sf"/>
</dbReference>
<dbReference type="Pfam" id="PF20160">
    <property type="entry name" value="C-JID"/>
    <property type="match status" value="1"/>
</dbReference>
<dbReference type="PRINTS" id="PR00364">
    <property type="entry name" value="DISEASERSIST"/>
</dbReference>
<dbReference type="PANTHER" id="PTHR11017">
    <property type="entry name" value="LEUCINE-RICH REPEAT-CONTAINING PROTEIN"/>
    <property type="match status" value="1"/>
</dbReference>
<gene>
    <name evidence="9" type="ORF">CTI12_AA599280</name>
</gene>
<evidence type="ECO:0000256" key="3">
    <source>
        <dbReference type="ARBA" id="ARBA00022737"/>
    </source>
</evidence>
<dbReference type="Pfam" id="PF00931">
    <property type="entry name" value="NB-ARC"/>
    <property type="match status" value="1"/>
</dbReference>
<protein>
    <recommendedName>
        <fullName evidence="1">ADP-ribosyl cyclase/cyclic ADP-ribose hydrolase</fullName>
        <ecNumber evidence="1">3.2.2.6</ecNumber>
    </recommendedName>
</protein>
<dbReference type="InterPro" id="IPR002182">
    <property type="entry name" value="NB-ARC"/>
</dbReference>
<reference evidence="9 10" key="1">
    <citation type="journal article" date="2018" name="Mol. Plant">
        <title>The genome of Artemisia annua provides insight into the evolution of Asteraceae family and artemisinin biosynthesis.</title>
        <authorList>
            <person name="Shen Q."/>
            <person name="Zhang L."/>
            <person name="Liao Z."/>
            <person name="Wang S."/>
            <person name="Yan T."/>
            <person name="Shi P."/>
            <person name="Liu M."/>
            <person name="Fu X."/>
            <person name="Pan Q."/>
            <person name="Wang Y."/>
            <person name="Lv Z."/>
            <person name="Lu X."/>
            <person name="Zhang F."/>
            <person name="Jiang W."/>
            <person name="Ma Y."/>
            <person name="Chen M."/>
            <person name="Hao X."/>
            <person name="Li L."/>
            <person name="Tang Y."/>
            <person name="Lv G."/>
            <person name="Zhou Y."/>
            <person name="Sun X."/>
            <person name="Brodelius P.E."/>
            <person name="Rose J.K.C."/>
            <person name="Tang K."/>
        </authorList>
    </citation>
    <scope>NUCLEOTIDE SEQUENCE [LARGE SCALE GENOMIC DNA]</scope>
    <source>
        <strain evidence="10">cv. Huhao1</strain>
        <tissue evidence="9">Leaf</tissue>
    </source>
</reference>
<dbReference type="OrthoDB" id="1936883at2759"/>
<dbReference type="SUPFAM" id="SSF52058">
    <property type="entry name" value="L domain-like"/>
    <property type="match status" value="1"/>
</dbReference>
<keyword evidence="5" id="KW-0611">Plant defense</keyword>
<sequence>MECHDQMVQTVLPVFYHVDPSNVRKQKRSFASAFLEHEVKFKGEMDKVNNWKKALTRVTNLSGHHISADSGGEAAIINKIIEEVFVDTPALGRENNLIGIEVHMDELYCKLNLEATEEVRTIGILGIYGRDRFVKDVRENSSSVKGICDMQENILRDVLGRNHSFTIKDPETGAYMIRERFCTKKILLVLDDVGDFEQLEFLSESPTEWFGPGSRIVITTRNEQLLSDANDNYKPSLLRMEQAVELFSRHAFRKNKPPEGYIHLSNRAIRYTGGLPLALKVLGSFFRGRQASVWASGLDRLAEIPDNKIFGSLKLSYDDLTDLEQKIFLDIACFYKGKEVKYVTRVLDSFGFHATIGVSVLIQKSLITVSNERLGMHDLLQEMGWQIVGKSFPNSRLWQHEEIHYFIKRNKDQNVVEAIRVLWQDPGTSLSADVFERMKNLRLLDVWGAFTSGEPTFFPDELRWLRWDEYPFTSLPNLLSLRFIRIEFSNLIKVPDVSGAPNVERLTLSYCMNLVEVHESLGFLKRLVHLEMSYCLQLKCLSSRFEMKSLETLILNCCLALERLPEFSPCMDKLSHMEVLNCTKIEELTSSIKYLSNLSHLDLSDCFSLKNIPNSVCELNCLISLSLNNCPGLQILPDEFGRMEKLQELRVALPASFNAQVLTNFCSLKKLDISGSQIGNKDFPVNLYEISSLEELIMTGNKELLELPESISRLPCLKHLDISECDELQKVHRLPSGIQLLRASCCGSLRKIENLSEEYECLYSILIYDSHRILEDEESERYINYMIKQSFLKKYAAIDGCLSIGVPGTKIPSWFKEQQDGNTIALKLPPKWQTRIKGFAISAVFKSDSLIYDPVIDLRFGNDDASSASDDDASSASDGVGFKNGNLWIGFIPFSLFEQMHDYDDDFQSENWSHVIEGNLVINIVDLFNHKARRCGAQVVLNDEVESTQEVVPSYYLNWNLYQQSQNSFRVEK</sequence>
<dbReference type="InterPro" id="IPR058546">
    <property type="entry name" value="RPS4B/Roq1-like_LRR"/>
</dbReference>
<dbReference type="Gene3D" id="3.40.50.10140">
    <property type="entry name" value="Toll/interleukin-1 receptor homology (TIR) domain"/>
    <property type="match status" value="1"/>
</dbReference>
<organism evidence="9 10">
    <name type="scientific">Artemisia annua</name>
    <name type="common">Sweet wormwood</name>
    <dbReference type="NCBI Taxonomy" id="35608"/>
    <lineage>
        <taxon>Eukaryota</taxon>
        <taxon>Viridiplantae</taxon>
        <taxon>Streptophyta</taxon>
        <taxon>Embryophyta</taxon>
        <taxon>Tracheophyta</taxon>
        <taxon>Spermatophyta</taxon>
        <taxon>Magnoliopsida</taxon>
        <taxon>eudicotyledons</taxon>
        <taxon>Gunneridae</taxon>
        <taxon>Pentapetalae</taxon>
        <taxon>asterids</taxon>
        <taxon>campanulids</taxon>
        <taxon>Asterales</taxon>
        <taxon>Asteraceae</taxon>
        <taxon>Asteroideae</taxon>
        <taxon>Anthemideae</taxon>
        <taxon>Artemisiinae</taxon>
        <taxon>Artemisia</taxon>
    </lineage>
</organism>
<proteinExistence type="predicted"/>
<dbReference type="GO" id="GO:0061809">
    <property type="term" value="F:NAD+ nucleosidase activity, cyclic ADP-ribose generating"/>
    <property type="evidence" value="ECO:0007669"/>
    <property type="project" value="UniProtKB-EC"/>
</dbReference>
<dbReference type="Gene3D" id="3.80.10.10">
    <property type="entry name" value="Ribonuclease Inhibitor"/>
    <property type="match status" value="3"/>
</dbReference>
<dbReference type="PANTHER" id="PTHR11017:SF479">
    <property type="entry name" value="DISEASE RESISTANCE PROTEIN (TIR-NBS-LRR CLASS) FAMILY"/>
    <property type="match status" value="1"/>
</dbReference>
<dbReference type="GO" id="GO:0006952">
    <property type="term" value="P:defense response"/>
    <property type="evidence" value="ECO:0007669"/>
    <property type="project" value="InterPro"/>
</dbReference>
<evidence type="ECO:0000259" key="8">
    <source>
        <dbReference type="PROSITE" id="PS50104"/>
    </source>
</evidence>
<dbReference type="InterPro" id="IPR027417">
    <property type="entry name" value="P-loop_NTPase"/>
</dbReference>
<dbReference type="InterPro" id="IPR042197">
    <property type="entry name" value="Apaf_helical"/>
</dbReference>
<dbReference type="Proteomes" id="UP000245207">
    <property type="component" value="Unassembled WGS sequence"/>
</dbReference>
<dbReference type="SUPFAM" id="SSF52540">
    <property type="entry name" value="P-loop containing nucleoside triphosphate hydrolases"/>
    <property type="match status" value="1"/>
</dbReference>
<evidence type="ECO:0000256" key="7">
    <source>
        <dbReference type="ARBA" id="ARBA00047304"/>
    </source>
</evidence>
<evidence type="ECO:0000256" key="6">
    <source>
        <dbReference type="ARBA" id="ARBA00023027"/>
    </source>
</evidence>
<dbReference type="Pfam" id="PF23282">
    <property type="entry name" value="WHD_ROQ1"/>
    <property type="match status" value="1"/>
</dbReference>
<keyword evidence="10" id="KW-1185">Reference proteome</keyword>
<dbReference type="InterPro" id="IPR045344">
    <property type="entry name" value="C-JID"/>
</dbReference>
<comment type="caution">
    <text evidence="9">The sequence shown here is derived from an EMBL/GenBank/DDBJ whole genome shotgun (WGS) entry which is preliminary data.</text>
</comment>
<evidence type="ECO:0000313" key="9">
    <source>
        <dbReference type="EMBL" id="PWA36506.1"/>
    </source>
</evidence>
<dbReference type="PROSITE" id="PS50104">
    <property type="entry name" value="TIR"/>
    <property type="match status" value="1"/>
</dbReference>
<accession>A0A2U1KIB1</accession>
<evidence type="ECO:0000313" key="10">
    <source>
        <dbReference type="Proteomes" id="UP000245207"/>
    </source>
</evidence>
<evidence type="ECO:0000256" key="2">
    <source>
        <dbReference type="ARBA" id="ARBA00022614"/>
    </source>
</evidence>
<dbReference type="SUPFAM" id="SSF52200">
    <property type="entry name" value="Toll/Interleukin receptor TIR domain"/>
    <property type="match status" value="1"/>
</dbReference>
<dbReference type="Gene3D" id="3.40.50.300">
    <property type="entry name" value="P-loop containing nucleotide triphosphate hydrolases"/>
    <property type="match status" value="1"/>
</dbReference>
<dbReference type="GO" id="GO:0043531">
    <property type="term" value="F:ADP binding"/>
    <property type="evidence" value="ECO:0007669"/>
    <property type="project" value="InterPro"/>
</dbReference>
<dbReference type="Pfam" id="PF01582">
    <property type="entry name" value="TIR"/>
    <property type="match status" value="1"/>
</dbReference>
<dbReference type="InterPro" id="IPR000157">
    <property type="entry name" value="TIR_dom"/>
</dbReference>
<keyword evidence="2" id="KW-0433">Leucine-rich repeat</keyword>
<dbReference type="EMBL" id="PKPP01018094">
    <property type="protein sequence ID" value="PWA36506.1"/>
    <property type="molecule type" value="Genomic_DNA"/>
</dbReference>
<dbReference type="InterPro" id="IPR035897">
    <property type="entry name" value="Toll_tir_struct_dom_sf"/>
</dbReference>
<dbReference type="Gene3D" id="1.10.8.430">
    <property type="entry name" value="Helical domain of apoptotic protease-activating factors"/>
    <property type="match status" value="1"/>
</dbReference>
<evidence type="ECO:0000256" key="5">
    <source>
        <dbReference type="ARBA" id="ARBA00022821"/>
    </source>
</evidence>
<dbReference type="InterPro" id="IPR044974">
    <property type="entry name" value="Disease_R_plants"/>
</dbReference>
<feature type="domain" description="TIR" evidence="8">
    <location>
        <begin position="1"/>
        <end position="88"/>
    </location>
</feature>
<evidence type="ECO:0000256" key="4">
    <source>
        <dbReference type="ARBA" id="ARBA00022801"/>
    </source>
</evidence>
<keyword evidence="3" id="KW-0677">Repeat</keyword>